<evidence type="ECO:0000256" key="2">
    <source>
        <dbReference type="ARBA" id="ARBA00022803"/>
    </source>
</evidence>
<keyword evidence="3" id="KW-0812">Transmembrane</keyword>
<protein>
    <recommendedName>
        <fullName evidence="6">Glycosyltransferase RgtA/B/C/D-like domain-containing protein</fullName>
    </recommendedName>
</protein>
<evidence type="ECO:0000313" key="4">
    <source>
        <dbReference type="EMBL" id="TKC07191.1"/>
    </source>
</evidence>
<organism evidence="4 5">
    <name type="scientific">Pedobacter frigoris</name>
    <dbReference type="NCBI Taxonomy" id="2571272"/>
    <lineage>
        <taxon>Bacteria</taxon>
        <taxon>Pseudomonadati</taxon>
        <taxon>Bacteroidota</taxon>
        <taxon>Sphingobacteriia</taxon>
        <taxon>Sphingobacteriales</taxon>
        <taxon>Sphingobacteriaceae</taxon>
        <taxon>Pedobacter</taxon>
    </lineage>
</organism>
<evidence type="ECO:0008006" key="6">
    <source>
        <dbReference type="Google" id="ProtNLM"/>
    </source>
</evidence>
<keyword evidence="5" id="KW-1185">Reference proteome</keyword>
<dbReference type="PANTHER" id="PTHR44227">
    <property type="match status" value="1"/>
</dbReference>
<feature type="transmembrane region" description="Helical" evidence="3">
    <location>
        <begin position="296"/>
        <end position="315"/>
    </location>
</feature>
<evidence type="ECO:0000256" key="1">
    <source>
        <dbReference type="ARBA" id="ARBA00022737"/>
    </source>
</evidence>
<feature type="transmembrane region" description="Helical" evidence="3">
    <location>
        <begin position="354"/>
        <end position="372"/>
    </location>
</feature>
<feature type="transmembrane region" description="Helical" evidence="3">
    <location>
        <begin position="129"/>
        <end position="144"/>
    </location>
</feature>
<evidence type="ECO:0000313" key="5">
    <source>
        <dbReference type="Proteomes" id="UP000307244"/>
    </source>
</evidence>
<proteinExistence type="predicted"/>
<keyword evidence="1" id="KW-0677">Repeat</keyword>
<accession>A0A4U1CLK8</accession>
<feature type="transmembrane region" description="Helical" evidence="3">
    <location>
        <begin position="96"/>
        <end position="117"/>
    </location>
</feature>
<feature type="transmembrane region" description="Helical" evidence="3">
    <location>
        <begin position="20"/>
        <end position="39"/>
    </location>
</feature>
<feature type="transmembrane region" description="Helical" evidence="3">
    <location>
        <begin position="181"/>
        <end position="214"/>
    </location>
</feature>
<dbReference type="RefSeq" id="WP_136835458.1">
    <property type="nucleotide sequence ID" value="NZ_SWBQ01000002.1"/>
</dbReference>
<feature type="transmembrane region" description="Helical" evidence="3">
    <location>
        <begin position="150"/>
        <end position="169"/>
    </location>
</feature>
<dbReference type="PANTHER" id="PTHR44227:SF3">
    <property type="entry name" value="PROTEIN O-MANNOSYL-TRANSFERASE TMTC4"/>
    <property type="match status" value="1"/>
</dbReference>
<evidence type="ECO:0000256" key="3">
    <source>
        <dbReference type="SAM" id="Phobius"/>
    </source>
</evidence>
<name>A0A4U1CLK8_9SPHI</name>
<keyword evidence="2" id="KW-0802">TPR repeat</keyword>
<dbReference type="AlphaFoldDB" id="A0A4U1CLK8"/>
<keyword evidence="3" id="KW-0472">Membrane</keyword>
<dbReference type="OrthoDB" id="1100887at2"/>
<feature type="transmembrane region" description="Helical" evidence="3">
    <location>
        <begin position="322"/>
        <end position="342"/>
    </location>
</feature>
<keyword evidence="3" id="KW-1133">Transmembrane helix</keyword>
<dbReference type="InterPro" id="IPR052346">
    <property type="entry name" value="O-mannosyl-transferase_TMTC"/>
</dbReference>
<reference evidence="4 5" key="1">
    <citation type="submission" date="2019-04" db="EMBL/GenBank/DDBJ databases">
        <title>Pedobacter sp. RP-3-15 sp. nov., isolated from Arctic soil.</title>
        <authorList>
            <person name="Dahal R.H."/>
            <person name="Kim D.-U."/>
        </authorList>
    </citation>
    <scope>NUCLEOTIDE SEQUENCE [LARGE SCALE GENOMIC DNA]</scope>
    <source>
        <strain evidence="4 5">RP-3-15</strain>
    </source>
</reference>
<feature type="transmembrane region" description="Helical" evidence="3">
    <location>
        <begin position="384"/>
        <end position="409"/>
    </location>
</feature>
<feature type="transmembrane region" description="Helical" evidence="3">
    <location>
        <begin position="220"/>
        <end position="239"/>
    </location>
</feature>
<dbReference type="EMBL" id="SWBQ01000002">
    <property type="protein sequence ID" value="TKC07191.1"/>
    <property type="molecule type" value="Genomic_DNA"/>
</dbReference>
<comment type="caution">
    <text evidence="4">The sequence shown here is derived from an EMBL/GenBank/DDBJ whole genome shotgun (WGS) entry which is preliminary data.</text>
</comment>
<feature type="transmembrane region" description="Helical" evidence="3">
    <location>
        <begin position="260"/>
        <end position="284"/>
    </location>
</feature>
<gene>
    <name evidence="4" type="ORF">FA047_08000</name>
</gene>
<sequence length="413" mass="47820">MKSNTLKRFTDSKITSFDFIILTIVLSLIIYGNLRLLGFSKNDDSWMLLENPFVINAKFSAKYFISIFSEFYGGQYSPVNTLYYVVLYKIFGPNPLYFHLGSLLLHTINTYLIYIFINQILIFIQHKNLLIAPLVAILWCIHPLNVESVVWISASKIPLYSFFGLLSLIRYLKFLVSKSKLIFLFSVVAFLISCLCKEQAVLLCMMVVLLHYLFAKDTKWYFVLPFVTIMLIFTVIGFLTSQDDGQLSLVYDHLSLSHRILLSIYSICFYIFNSILPLKLSYYYPFEFSSSSNPSVQLYVFPIILFSLVFLMLSIKKQINWKIILVGSLTFGINLLLSVHLMPLHRQSMLANRYAYIPLIGILLIIIYLVFYGLDSIKHKSTPYYTIVLLLIYGGYLLYSSSSLVFQYAQYNI</sequence>
<dbReference type="Proteomes" id="UP000307244">
    <property type="component" value="Unassembled WGS sequence"/>
</dbReference>